<dbReference type="EMBL" id="LFZO01000279">
    <property type="protein sequence ID" value="KXT10193.1"/>
    <property type="molecule type" value="Genomic_DNA"/>
</dbReference>
<evidence type="ECO:0000313" key="2">
    <source>
        <dbReference type="Proteomes" id="UP000073492"/>
    </source>
</evidence>
<name>A0A139I605_9PEZI</name>
<keyword evidence="2" id="KW-1185">Reference proteome</keyword>
<comment type="caution">
    <text evidence="1">The sequence shown here is derived from an EMBL/GenBank/DDBJ whole genome shotgun (WGS) entry which is preliminary data.</text>
</comment>
<accession>A0A139I605</accession>
<protein>
    <submittedName>
        <fullName evidence="1">Uncharacterized protein</fullName>
    </submittedName>
</protein>
<dbReference type="OrthoDB" id="3632177at2759"/>
<evidence type="ECO:0000313" key="1">
    <source>
        <dbReference type="EMBL" id="KXT10193.1"/>
    </source>
</evidence>
<sequence>MSLINTMYHPGFEELHDPLAIQRTTIQRMNIQTQPPSPPSFVQRCSQLAHGRRTSIQSTITASKAPTIAQWVQRLPLRRSSNEEFLESAMEKAVGTFVCGPSMAAEEVELGYNYDLLDEITPGAWVHIQAKTVEVNGRKWIQASITSKAEPYERPEVYAYGRWQLANTARKWCQ</sequence>
<proteinExistence type="predicted"/>
<dbReference type="AlphaFoldDB" id="A0A139I605"/>
<dbReference type="Proteomes" id="UP000073492">
    <property type="component" value="Unassembled WGS sequence"/>
</dbReference>
<gene>
    <name evidence="1" type="ORF">AC579_8195</name>
</gene>
<organism evidence="1 2">
    <name type="scientific">Pseudocercospora musae</name>
    <dbReference type="NCBI Taxonomy" id="113226"/>
    <lineage>
        <taxon>Eukaryota</taxon>
        <taxon>Fungi</taxon>
        <taxon>Dikarya</taxon>
        <taxon>Ascomycota</taxon>
        <taxon>Pezizomycotina</taxon>
        <taxon>Dothideomycetes</taxon>
        <taxon>Dothideomycetidae</taxon>
        <taxon>Mycosphaerellales</taxon>
        <taxon>Mycosphaerellaceae</taxon>
        <taxon>Pseudocercospora</taxon>
    </lineage>
</organism>
<reference evidence="1 2" key="1">
    <citation type="submission" date="2015-07" db="EMBL/GenBank/DDBJ databases">
        <title>Comparative genomics of the Sigatoka disease complex on banana suggests a link between parallel evolutionary changes in Pseudocercospora fijiensis and Pseudocercospora eumusae and increased virulence on the banana host.</title>
        <authorList>
            <person name="Chang T.-C."/>
            <person name="Salvucci A."/>
            <person name="Crous P.W."/>
            <person name="Stergiopoulos I."/>
        </authorList>
    </citation>
    <scope>NUCLEOTIDE SEQUENCE [LARGE SCALE GENOMIC DNA]</scope>
    <source>
        <strain evidence="1 2">CBS 116634</strain>
    </source>
</reference>